<keyword evidence="4" id="KW-0234">DNA repair</keyword>
<dbReference type="Proteomes" id="UP000000759">
    <property type="component" value="Chromosome 1"/>
</dbReference>
<dbReference type="GO" id="GO:0030896">
    <property type="term" value="C:checkpoint clamp complex"/>
    <property type="evidence" value="ECO:0007669"/>
    <property type="project" value="TreeGrafter"/>
</dbReference>
<feature type="region of interest" description="Disordered" evidence="6">
    <location>
        <begin position="479"/>
        <end position="617"/>
    </location>
</feature>
<feature type="compositionally biased region" description="Acidic residues" evidence="6">
    <location>
        <begin position="492"/>
        <end position="501"/>
    </location>
</feature>
<dbReference type="Gene3D" id="3.70.10.10">
    <property type="match status" value="1"/>
</dbReference>
<evidence type="ECO:0000313" key="8">
    <source>
        <dbReference type="Proteomes" id="UP000000759"/>
    </source>
</evidence>
<feature type="region of interest" description="Disordered" evidence="6">
    <location>
        <begin position="140"/>
        <end position="169"/>
    </location>
</feature>
<evidence type="ECO:0000256" key="5">
    <source>
        <dbReference type="ARBA" id="ARBA00023242"/>
    </source>
</evidence>
<protein>
    <submittedName>
        <fullName evidence="7">Uncharacterized protein</fullName>
    </submittedName>
</protein>
<keyword evidence="3" id="KW-0227">DNA damage</keyword>
<sequence length="617" mass="67529">MTSTSNSNKPACRLEDRSNTVIVRETLSPILGSACLSFAQKIIQGKLRRRRHCCTPVNRNRARKRKHRFGGERETSRQLAMVAQIALVQIDGISVEEMQRPGSDAISKPIADEDEWVVSCRCESAKAVSTLLSCLQHISGSSNSTSRDVNRERLTQSHRRSRGSSTNTMQPVTVFCSPSSLTFHVSGSSKQIQASVDIQAGLFSEYRVVTPPGASTEAWQAGGEFCVNLSTVVECLHLLGTQNLDHTKLFLSYNLTQELFKIELLEESGVLSTTAIPGMLTPEDDIGNSLALAFRSSPVAARIIVKSETLGEIITELECVTGASCATCALGPNGLEMATVGHLGECLVSIPARGSHVVSLELSKTESAKARSYPLNSFLGSMRGLDIAEETCITMNTSGMMAIQHQVIDANVGDGNPNFVDFIMVCLEDEDDEDDDDEDDDASNQSAAGVGPLEKQHVYPGRAQVEQQEESSFGLLSHATQSTTHRTRDHDTDESDDDVDDRETNATLTSTSVTPLFSSVIEDSQDQRPRDDFSSRSVRPRTISQPRRDGRNTRSKTRQDDYSPSEQSRNLLDETEADEEETENQLDVTAPVSPLHHPYRGDTGDCSSPELVYGRQH</sequence>
<dbReference type="RefSeq" id="XP_002176739.1">
    <property type="nucleotide sequence ID" value="XM_002176703.1"/>
</dbReference>
<dbReference type="PANTHER" id="PTHR10870:SF0">
    <property type="entry name" value="CELL CYCLE CHECKPOINT PROTEIN RAD1"/>
    <property type="match status" value="1"/>
</dbReference>
<accession>B7FPM5</accession>
<dbReference type="eggNOG" id="ENOG502SS2D">
    <property type="taxonomic scope" value="Eukaryota"/>
</dbReference>
<name>B7FPM5_PHATC</name>
<feature type="compositionally biased region" description="Acidic residues" evidence="6">
    <location>
        <begin position="431"/>
        <end position="442"/>
    </location>
</feature>
<keyword evidence="5" id="KW-0539">Nucleus</keyword>
<proteinExistence type="inferred from homology"/>
<feature type="compositionally biased region" description="Basic and acidic residues" evidence="6">
    <location>
        <begin position="546"/>
        <end position="561"/>
    </location>
</feature>
<dbReference type="HOGENOM" id="CLU_443114_0_0_1"/>
<dbReference type="PaxDb" id="2850-Phatr42808"/>
<keyword evidence="8" id="KW-1185">Reference proteome</keyword>
<comment type="similarity">
    <text evidence="2">Belongs to the rad1 family.</text>
</comment>
<feature type="compositionally biased region" description="Polar residues" evidence="6">
    <location>
        <begin position="505"/>
        <end position="517"/>
    </location>
</feature>
<evidence type="ECO:0000256" key="6">
    <source>
        <dbReference type="SAM" id="MobiDB-lite"/>
    </source>
</evidence>
<dbReference type="OrthoDB" id="337581at2759"/>
<comment type="subcellular location">
    <subcellularLocation>
        <location evidence="1">Nucleus</location>
    </subcellularLocation>
</comment>
<dbReference type="STRING" id="556484.B7FPM5"/>
<gene>
    <name evidence="7" type="ORF">PHATRDRAFT_42808</name>
</gene>
<reference evidence="8" key="2">
    <citation type="submission" date="2008-08" db="EMBL/GenBank/DDBJ databases">
        <authorList>
            <consortium name="Diatom Consortium"/>
            <person name="Grigoriev I."/>
            <person name="Grimwood J."/>
            <person name="Kuo A."/>
            <person name="Otillar R.P."/>
            <person name="Salamov A."/>
            <person name="Detter J.C."/>
            <person name="Lindquist E."/>
            <person name="Shapiro H."/>
            <person name="Lucas S."/>
            <person name="Glavina del Rio T."/>
            <person name="Pitluck S."/>
            <person name="Rokhsar D."/>
            <person name="Bowler C."/>
        </authorList>
    </citation>
    <scope>GENOME REANNOTATION</scope>
    <source>
        <strain evidence="8">CCAP 1055/1</strain>
    </source>
</reference>
<dbReference type="GO" id="GO:0000077">
    <property type="term" value="P:DNA damage checkpoint signaling"/>
    <property type="evidence" value="ECO:0007669"/>
    <property type="project" value="InterPro"/>
</dbReference>
<dbReference type="PANTHER" id="PTHR10870">
    <property type="entry name" value="CELL CYCLE CHECKPOINT PROTEIN RAD1"/>
    <property type="match status" value="1"/>
</dbReference>
<dbReference type="GeneID" id="7196171"/>
<evidence type="ECO:0000313" key="7">
    <source>
        <dbReference type="EMBL" id="EEC51202.1"/>
    </source>
</evidence>
<feature type="compositionally biased region" description="Basic and acidic residues" evidence="6">
    <location>
        <begin position="525"/>
        <end position="534"/>
    </location>
</feature>
<reference evidence="7 8" key="1">
    <citation type="journal article" date="2008" name="Nature">
        <title>The Phaeodactylum genome reveals the evolutionary history of diatom genomes.</title>
        <authorList>
            <person name="Bowler C."/>
            <person name="Allen A.E."/>
            <person name="Badger J.H."/>
            <person name="Grimwood J."/>
            <person name="Jabbari K."/>
            <person name="Kuo A."/>
            <person name="Maheswari U."/>
            <person name="Martens C."/>
            <person name="Maumus F."/>
            <person name="Otillar R.P."/>
            <person name="Rayko E."/>
            <person name="Salamov A."/>
            <person name="Vandepoele K."/>
            <person name="Beszteri B."/>
            <person name="Gruber A."/>
            <person name="Heijde M."/>
            <person name="Katinka M."/>
            <person name="Mock T."/>
            <person name="Valentin K."/>
            <person name="Verret F."/>
            <person name="Berges J.A."/>
            <person name="Brownlee C."/>
            <person name="Cadoret J.P."/>
            <person name="Chiovitti A."/>
            <person name="Choi C.J."/>
            <person name="Coesel S."/>
            <person name="De Martino A."/>
            <person name="Detter J.C."/>
            <person name="Durkin C."/>
            <person name="Falciatore A."/>
            <person name="Fournet J."/>
            <person name="Haruta M."/>
            <person name="Huysman M.J."/>
            <person name="Jenkins B.D."/>
            <person name="Jiroutova K."/>
            <person name="Jorgensen R.E."/>
            <person name="Joubert Y."/>
            <person name="Kaplan A."/>
            <person name="Kroger N."/>
            <person name="Kroth P.G."/>
            <person name="La Roche J."/>
            <person name="Lindquist E."/>
            <person name="Lommer M."/>
            <person name="Martin-Jezequel V."/>
            <person name="Lopez P.J."/>
            <person name="Lucas S."/>
            <person name="Mangogna M."/>
            <person name="McGinnis K."/>
            <person name="Medlin L.K."/>
            <person name="Montsant A."/>
            <person name="Oudot-Le Secq M.P."/>
            <person name="Napoli C."/>
            <person name="Obornik M."/>
            <person name="Parker M.S."/>
            <person name="Petit J.L."/>
            <person name="Porcel B.M."/>
            <person name="Poulsen N."/>
            <person name="Robison M."/>
            <person name="Rychlewski L."/>
            <person name="Rynearson T.A."/>
            <person name="Schmutz J."/>
            <person name="Shapiro H."/>
            <person name="Siaut M."/>
            <person name="Stanley M."/>
            <person name="Sussman M.R."/>
            <person name="Taylor A.R."/>
            <person name="Vardi A."/>
            <person name="von Dassow P."/>
            <person name="Vyverman W."/>
            <person name="Willis A."/>
            <person name="Wyrwicz L.S."/>
            <person name="Rokhsar D.S."/>
            <person name="Weissenbach J."/>
            <person name="Armbrust E.V."/>
            <person name="Green B.R."/>
            <person name="Van de Peer Y."/>
            <person name="Grigoriev I.V."/>
        </authorList>
    </citation>
    <scope>NUCLEOTIDE SEQUENCE [LARGE SCALE GENOMIC DNA]</scope>
    <source>
        <strain evidence="7 8">CCAP 1055/1</strain>
    </source>
</reference>
<dbReference type="GO" id="GO:0006281">
    <property type="term" value="P:DNA repair"/>
    <property type="evidence" value="ECO:0007669"/>
    <property type="project" value="UniProtKB-KW"/>
</dbReference>
<evidence type="ECO:0000256" key="4">
    <source>
        <dbReference type="ARBA" id="ARBA00023204"/>
    </source>
</evidence>
<dbReference type="EMBL" id="CM000605">
    <property type="protein sequence ID" value="EEC51202.1"/>
    <property type="molecule type" value="Genomic_DNA"/>
</dbReference>
<dbReference type="KEGG" id="pti:PHATRDRAFT_42808"/>
<dbReference type="OMA" id="RCTTECE"/>
<evidence type="ECO:0000256" key="1">
    <source>
        <dbReference type="ARBA" id="ARBA00004123"/>
    </source>
</evidence>
<organism evidence="7 8">
    <name type="scientific">Phaeodactylum tricornutum (strain CCAP 1055/1)</name>
    <dbReference type="NCBI Taxonomy" id="556484"/>
    <lineage>
        <taxon>Eukaryota</taxon>
        <taxon>Sar</taxon>
        <taxon>Stramenopiles</taxon>
        <taxon>Ochrophyta</taxon>
        <taxon>Bacillariophyta</taxon>
        <taxon>Bacillariophyceae</taxon>
        <taxon>Bacillariophycidae</taxon>
        <taxon>Naviculales</taxon>
        <taxon>Phaeodactylaceae</taxon>
        <taxon>Phaeodactylum</taxon>
    </lineage>
</organism>
<feature type="region of interest" description="Disordered" evidence="6">
    <location>
        <begin position="431"/>
        <end position="456"/>
    </location>
</feature>
<dbReference type="Pfam" id="PF02144">
    <property type="entry name" value="Rad1"/>
    <property type="match status" value="1"/>
</dbReference>
<evidence type="ECO:0000256" key="2">
    <source>
        <dbReference type="ARBA" id="ARBA00010991"/>
    </source>
</evidence>
<feature type="compositionally biased region" description="Acidic residues" evidence="6">
    <location>
        <begin position="573"/>
        <end position="584"/>
    </location>
</feature>
<dbReference type="AlphaFoldDB" id="B7FPM5"/>
<dbReference type="InterPro" id="IPR003021">
    <property type="entry name" value="Rad1_Rec1_Rad17"/>
</dbReference>
<evidence type="ECO:0000256" key="3">
    <source>
        <dbReference type="ARBA" id="ARBA00022763"/>
    </source>
</evidence>
<dbReference type="InParanoid" id="B7FPM5"/>